<sequence>MNKNMFAVMPPMGWNSYDYYDTTVNEEQVKKNADYMAANLKEYGWEYIVVDISWYSHEAGLKRDEFQYVPFGKVEIDEYSRLLPCPERFPSSANGMGFKPLADYVHSLGLKFGIHIMRGIPRVSAHNHMRVYGTDRTANEIADPYSICMWNPDMYGLEVNKQGAQEYYNSIFNLYAQWGVDFIKCDDICRHDMKSAEKEIEMLFNAIQNCGRPMVLSLSPGPALINKAWHYEKYANMWRITDDFWDSWPLLKNMFERCEIWQNHVSEGCYPDCDMLPLGYIGKGFGEERLTNFTREEQVTMMTLWCIFRSPLMVGAELTKLDKWTLELMTNRKVLRLLTHSTGAKQISGDAQQAIWFSKDTEEEVYYLALFNLSDQVRNIQITPEELGLDCCKGYVFEELWCKDSINNVNEKLEVAILPHGAKLFEISINILYTDI</sequence>
<dbReference type="PANTHER" id="PTHR11452:SF42">
    <property type="entry name" value="ALPHA-GALACTOSIDASE"/>
    <property type="match status" value="1"/>
</dbReference>
<dbReference type="InterPro" id="IPR002241">
    <property type="entry name" value="Glyco_hydro_27"/>
</dbReference>
<dbReference type="CDD" id="cd14792">
    <property type="entry name" value="GH27"/>
    <property type="match status" value="1"/>
</dbReference>
<dbReference type="PATRIC" id="fig|1330534.3.peg.59"/>
<comment type="catalytic activity">
    <reaction evidence="4">
        <text>Hydrolysis of terminal, non-reducing alpha-D-galactose residues in alpha-D-galactosides, including galactose oligosaccharides, galactomannans and galactolipids.</text>
        <dbReference type="EC" id="3.2.1.22"/>
    </reaction>
</comment>
<dbReference type="SUPFAM" id="SSF51445">
    <property type="entry name" value="(Trans)glycosidases"/>
    <property type="match status" value="1"/>
</dbReference>
<keyword evidence="3 4" id="KW-0326">Glycosidase</keyword>
<dbReference type="GO" id="GO:0005975">
    <property type="term" value="P:carbohydrate metabolic process"/>
    <property type="evidence" value="ECO:0007669"/>
    <property type="project" value="InterPro"/>
</dbReference>
<dbReference type="Gene3D" id="3.20.20.70">
    <property type="entry name" value="Aldolase class I"/>
    <property type="match status" value="1"/>
</dbReference>
<evidence type="ECO:0000256" key="2">
    <source>
        <dbReference type="ARBA" id="ARBA00022801"/>
    </source>
</evidence>
<gene>
    <name evidence="5" type="ORF">L323_00280</name>
</gene>
<organism evidence="5 6">
    <name type="scientific">Ruminiclostridium papyrosolvens C7</name>
    <dbReference type="NCBI Taxonomy" id="1330534"/>
    <lineage>
        <taxon>Bacteria</taxon>
        <taxon>Bacillati</taxon>
        <taxon>Bacillota</taxon>
        <taxon>Clostridia</taxon>
        <taxon>Eubacteriales</taxon>
        <taxon>Oscillospiraceae</taxon>
        <taxon>Ruminiclostridium</taxon>
    </lineage>
</organism>
<dbReference type="Pfam" id="PF16499">
    <property type="entry name" value="Melibiase_2"/>
    <property type="match status" value="2"/>
</dbReference>
<dbReference type="PANTHER" id="PTHR11452">
    <property type="entry name" value="ALPHA-GALACTOSIDASE/ALPHA-N-ACETYLGALACTOSAMINIDASE"/>
    <property type="match status" value="1"/>
</dbReference>
<comment type="caution">
    <text evidence="5">The sequence shown here is derived from an EMBL/GenBank/DDBJ whole genome shotgun (WGS) entry which is preliminary data.</text>
</comment>
<dbReference type="GO" id="GO:0004557">
    <property type="term" value="F:alpha-galactosidase activity"/>
    <property type="evidence" value="ECO:0007669"/>
    <property type="project" value="UniProtKB-EC"/>
</dbReference>
<dbReference type="AlphaFoldDB" id="U4R6J8"/>
<dbReference type="RefSeq" id="WP_020813725.1">
    <property type="nucleotide sequence ID" value="NZ_ATAY01000006.1"/>
</dbReference>
<dbReference type="Proteomes" id="UP000016860">
    <property type="component" value="Unassembled WGS sequence"/>
</dbReference>
<accession>U4R6J8</accession>
<evidence type="ECO:0000256" key="3">
    <source>
        <dbReference type="ARBA" id="ARBA00023295"/>
    </source>
</evidence>
<dbReference type="OrthoDB" id="9807519at2"/>
<comment type="similarity">
    <text evidence="1 4">Belongs to the glycosyl hydrolase 27 family.</text>
</comment>
<dbReference type="InterPro" id="IPR013780">
    <property type="entry name" value="Glyco_hydro_b"/>
</dbReference>
<evidence type="ECO:0000256" key="1">
    <source>
        <dbReference type="ARBA" id="ARBA00009743"/>
    </source>
</evidence>
<dbReference type="InterPro" id="IPR017853">
    <property type="entry name" value="GH"/>
</dbReference>
<proteinExistence type="inferred from homology"/>
<dbReference type="Gene3D" id="2.60.40.1180">
    <property type="entry name" value="Golgi alpha-mannosidase II"/>
    <property type="match status" value="1"/>
</dbReference>
<evidence type="ECO:0000313" key="6">
    <source>
        <dbReference type="Proteomes" id="UP000016860"/>
    </source>
</evidence>
<name>U4R6J8_9FIRM</name>
<dbReference type="EMBL" id="ATAY01000006">
    <property type="protein sequence ID" value="EPR14276.1"/>
    <property type="molecule type" value="Genomic_DNA"/>
</dbReference>
<keyword evidence="4" id="KW-1015">Disulfide bond</keyword>
<dbReference type="SUPFAM" id="SSF51011">
    <property type="entry name" value="Glycosyl hydrolase domain"/>
    <property type="match status" value="1"/>
</dbReference>
<dbReference type="STRING" id="1330534.L323_00280"/>
<dbReference type="InterPro" id="IPR013785">
    <property type="entry name" value="Aldolase_TIM"/>
</dbReference>
<evidence type="ECO:0000313" key="5">
    <source>
        <dbReference type="EMBL" id="EPR14276.1"/>
    </source>
</evidence>
<dbReference type="PRINTS" id="PR00740">
    <property type="entry name" value="GLHYDRLASE27"/>
</dbReference>
<protein>
    <recommendedName>
        <fullName evidence="4">Alpha-galactosidase</fullName>
        <ecNumber evidence="4">3.2.1.22</ecNumber>
    </recommendedName>
    <alternativeName>
        <fullName evidence="4">Melibiase</fullName>
    </alternativeName>
</protein>
<keyword evidence="2 4" id="KW-0378">Hydrolase</keyword>
<dbReference type="EC" id="3.2.1.22" evidence="4"/>
<evidence type="ECO:0000256" key="4">
    <source>
        <dbReference type="RuleBase" id="RU361168"/>
    </source>
</evidence>
<reference evidence="5 6" key="1">
    <citation type="journal article" date="2013" name="Genome Announc.">
        <title>Draft Genome Sequence of the Cellulolytic Bacterium Clostridium papyrosolvens C7 (ATCC 700395).</title>
        <authorList>
            <person name="Zepeda V."/>
            <person name="Dassa B."/>
            <person name="Borovok I."/>
            <person name="Lamed R."/>
            <person name="Bayer E.A."/>
            <person name="Cate J.H."/>
        </authorList>
    </citation>
    <scope>NUCLEOTIDE SEQUENCE [LARGE SCALE GENOMIC DNA]</scope>
    <source>
        <strain evidence="5 6">C7</strain>
    </source>
</reference>